<keyword evidence="2" id="KW-0479">Metal-binding</keyword>
<keyword evidence="1" id="KW-0645">Protease</keyword>
<comment type="caution">
    <text evidence="7">The sequence shown here is derived from an EMBL/GenBank/DDBJ whole genome shotgun (WGS) entry which is preliminary data.</text>
</comment>
<dbReference type="Pfam" id="PF14464">
    <property type="entry name" value="Prok-JAB"/>
    <property type="match status" value="1"/>
</dbReference>
<evidence type="ECO:0000256" key="1">
    <source>
        <dbReference type="ARBA" id="ARBA00022670"/>
    </source>
</evidence>
<organism evidence="7 8">
    <name type="scientific">Zunongwangia endophytica</name>
    <dbReference type="NCBI Taxonomy" id="1808945"/>
    <lineage>
        <taxon>Bacteria</taxon>
        <taxon>Pseudomonadati</taxon>
        <taxon>Bacteroidota</taxon>
        <taxon>Flavobacteriia</taxon>
        <taxon>Flavobacteriales</taxon>
        <taxon>Flavobacteriaceae</taxon>
        <taxon>Zunongwangia</taxon>
    </lineage>
</organism>
<name>A0ABV8HAV6_9FLAO</name>
<keyword evidence="3" id="KW-0378">Hydrolase</keyword>
<dbReference type="InterPro" id="IPR028090">
    <property type="entry name" value="JAB_dom_prok"/>
</dbReference>
<evidence type="ECO:0000313" key="8">
    <source>
        <dbReference type="Proteomes" id="UP001595793"/>
    </source>
</evidence>
<evidence type="ECO:0000256" key="4">
    <source>
        <dbReference type="ARBA" id="ARBA00022833"/>
    </source>
</evidence>
<feature type="domain" description="JAB" evidence="6">
    <location>
        <begin position="7"/>
        <end position="124"/>
    </location>
</feature>
<proteinExistence type="predicted"/>
<keyword evidence="5" id="KW-0482">Metalloprotease</keyword>
<dbReference type="Proteomes" id="UP001595793">
    <property type="component" value="Unassembled WGS sequence"/>
</dbReference>
<dbReference type="RefSeq" id="WP_386270442.1">
    <property type="nucleotide sequence ID" value="NZ_JBHSAS010000012.1"/>
</dbReference>
<evidence type="ECO:0000256" key="2">
    <source>
        <dbReference type="ARBA" id="ARBA00022723"/>
    </source>
</evidence>
<dbReference type="EMBL" id="JBHSAS010000012">
    <property type="protein sequence ID" value="MFC4029223.1"/>
    <property type="molecule type" value="Genomic_DNA"/>
</dbReference>
<keyword evidence="8" id="KW-1185">Reference proteome</keyword>
<dbReference type="SUPFAM" id="SSF102712">
    <property type="entry name" value="JAB1/MPN domain"/>
    <property type="match status" value="1"/>
</dbReference>
<evidence type="ECO:0000256" key="3">
    <source>
        <dbReference type="ARBA" id="ARBA00022801"/>
    </source>
</evidence>
<protein>
    <submittedName>
        <fullName evidence="7">Mov34/MPN/PAD-1 family protein</fullName>
    </submittedName>
</protein>
<reference evidence="8" key="1">
    <citation type="journal article" date="2019" name="Int. J. Syst. Evol. Microbiol.">
        <title>The Global Catalogue of Microorganisms (GCM) 10K type strain sequencing project: providing services to taxonomists for standard genome sequencing and annotation.</title>
        <authorList>
            <consortium name="The Broad Institute Genomics Platform"/>
            <consortium name="The Broad Institute Genome Sequencing Center for Infectious Disease"/>
            <person name="Wu L."/>
            <person name="Ma J."/>
        </authorList>
    </citation>
    <scope>NUCLEOTIDE SEQUENCE [LARGE SCALE GENOMIC DNA]</scope>
    <source>
        <strain evidence="8">CECT 9128</strain>
    </source>
</reference>
<keyword evidence="4" id="KW-0862">Zinc</keyword>
<sequence>MVLSDYLLQEIGVYGTKCYPKEFGGILIGEYTEDFKTLNIRDTILPKKYKGESYSFERSITGLVEHLKKIYQLKPSQYYVGEWHTHPDGSTHYSNTDLNSMIEIADCKTVNIQNPVLLILSVNKSKVNDLSLYVYDNKKLLKYE</sequence>
<evidence type="ECO:0000259" key="6">
    <source>
        <dbReference type="Pfam" id="PF14464"/>
    </source>
</evidence>
<accession>A0ABV8HAV6</accession>
<dbReference type="Gene3D" id="3.40.140.10">
    <property type="entry name" value="Cytidine Deaminase, domain 2"/>
    <property type="match status" value="1"/>
</dbReference>
<gene>
    <name evidence="7" type="ORF">ACFOS1_17520</name>
</gene>
<evidence type="ECO:0000313" key="7">
    <source>
        <dbReference type="EMBL" id="MFC4029223.1"/>
    </source>
</evidence>
<evidence type="ECO:0000256" key="5">
    <source>
        <dbReference type="ARBA" id="ARBA00023049"/>
    </source>
</evidence>